<comment type="caution">
    <text evidence="2">The sequence shown here is derived from an EMBL/GenBank/DDBJ whole genome shotgun (WGS) entry which is preliminary data.</text>
</comment>
<reference evidence="2 3" key="1">
    <citation type="submission" date="2014-11" db="EMBL/GenBank/DDBJ databases">
        <title>Whole genome shotgun sequence of Sphingomonas parapaucimobilis NBRC 15100.</title>
        <authorList>
            <person name="Katano-Makiyama Y."/>
            <person name="Hosoyama A."/>
            <person name="Hashimoto M."/>
            <person name="Hosoyama Y."/>
            <person name="Noguchi M."/>
            <person name="Numata M."/>
            <person name="Tsuchikane K."/>
            <person name="Hirakata S."/>
            <person name="Uohara A."/>
            <person name="Shimodaira J."/>
            <person name="Ohji S."/>
            <person name="Ichikawa N."/>
            <person name="Kimura A."/>
            <person name="Yamazoe A."/>
            <person name="Fujita N."/>
        </authorList>
    </citation>
    <scope>NUCLEOTIDE SEQUENCE [LARGE SCALE GENOMIC DNA]</scope>
    <source>
        <strain evidence="2 3">NBRC 15100</strain>
    </source>
</reference>
<accession>A0A0A1W8E5</accession>
<dbReference type="EMBL" id="BBPI01000060">
    <property type="protein sequence ID" value="GAM01381.1"/>
    <property type="molecule type" value="Genomic_DNA"/>
</dbReference>
<dbReference type="Pfam" id="PF00582">
    <property type="entry name" value="Usp"/>
    <property type="match status" value="1"/>
</dbReference>
<dbReference type="SUPFAM" id="SSF52402">
    <property type="entry name" value="Adenine nucleotide alpha hydrolases-like"/>
    <property type="match status" value="2"/>
</dbReference>
<dbReference type="AlphaFoldDB" id="A0A0A1W8E5"/>
<sequence>MKNILALMHDDSGQEARYQVALDVTRALEGHLTCLDLTYIPPMTSGIYESAYVMVDLLTQESTREEANRARMKSRLEHEDVSWNWVDVTGDAAQTLRQAATLADLIIVNRRLEDPATIDMRRTASELVVQSGKPVLAVPASCQRLSLDAAMIAWDGSICAAAAMRAAVPLLQKTRHVVLVELQDGLIAAPAEEAASYLSRHGIPTLVERSTCRHGEAGERLIEALGRGGFGYLVMGGFGHARFIEALFGGVTRTMLNKSPVPVFLAH</sequence>
<name>A0A0A1W8E5_9SPHN</name>
<feature type="domain" description="UspA" evidence="1">
    <location>
        <begin position="192"/>
        <end position="265"/>
    </location>
</feature>
<organism evidence="2 3">
    <name type="scientific">Sphingomonas parapaucimobilis NBRC 15100</name>
    <dbReference type="NCBI Taxonomy" id="1219049"/>
    <lineage>
        <taxon>Bacteria</taxon>
        <taxon>Pseudomonadati</taxon>
        <taxon>Pseudomonadota</taxon>
        <taxon>Alphaproteobacteria</taxon>
        <taxon>Sphingomonadales</taxon>
        <taxon>Sphingomonadaceae</taxon>
        <taxon>Sphingomonas</taxon>
    </lineage>
</organism>
<dbReference type="InterPro" id="IPR006016">
    <property type="entry name" value="UspA"/>
</dbReference>
<evidence type="ECO:0000313" key="2">
    <source>
        <dbReference type="EMBL" id="GAM01381.1"/>
    </source>
</evidence>
<gene>
    <name evidence="2" type="ORF">SP5_060_00870</name>
</gene>
<dbReference type="eggNOG" id="COG0589">
    <property type="taxonomic scope" value="Bacteria"/>
</dbReference>
<keyword evidence="3" id="KW-1185">Reference proteome</keyword>
<evidence type="ECO:0000259" key="1">
    <source>
        <dbReference type="Pfam" id="PF00582"/>
    </source>
</evidence>
<protein>
    <submittedName>
        <fullName evidence="2">UspA family protein</fullName>
    </submittedName>
</protein>
<proteinExistence type="predicted"/>
<dbReference type="Proteomes" id="UP000032305">
    <property type="component" value="Unassembled WGS sequence"/>
</dbReference>
<dbReference type="CDD" id="cd00293">
    <property type="entry name" value="USP-like"/>
    <property type="match status" value="1"/>
</dbReference>
<dbReference type="Gene3D" id="3.40.50.12370">
    <property type="match status" value="1"/>
</dbReference>
<dbReference type="RefSeq" id="WP_042487928.1">
    <property type="nucleotide sequence ID" value="NZ_BBPI01000060.1"/>
</dbReference>
<evidence type="ECO:0000313" key="3">
    <source>
        <dbReference type="Proteomes" id="UP000032305"/>
    </source>
</evidence>
<dbReference type="OrthoDB" id="9804721at2"/>